<dbReference type="AlphaFoldDB" id="A0A067STY7"/>
<keyword evidence="2" id="KW-1185">Reference proteome</keyword>
<dbReference type="Proteomes" id="UP000027222">
    <property type="component" value="Unassembled WGS sequence"/>
</dbReference>
<accession>A0A067STY7</accession>
<sequence length="154" mass="16880">MCCCSLAARVLQANGRAPATSTSTQSCWCSRSSCTHERRRGEEGRRRTAPFVSSFEPPFDEAIATPPCGQSPLSSVPYLHNDFPPSPCNPHCVRPISAMNEDAAGIRGLTQSRRRRRRRQAGPLDAHCRTSVAVPHSLPLPASPPLFPWPVQFC</sequence>
<proteinExistence type="predicted"/>
<evidence type="ECO:0000313" key="2">
    <source>
        <dbReference type="Proteomes" id="UP000027222"/>
    </source>
</evidence>
<evidence type="ECO:0000313" key="1">
    <source>
        <dbReference type="EMBL" id="KDR71169.1"/>
    </source>
</evidence>
<dbReference type="HOGENOM" id="CLU_1704352_0_0_1"/>
<gene>
    <name evidence="1" type="ORF">GALMADRAFT_808916</name>
</gene>
<reference evidence="2" key="1">
    <citation type="journal article" date="2014" name="Proc. Natl. Acad. Sci. U.S.A.">
        <title>Extensive sampling of basidiomycete genomes demonstrates inadequacy of the white-rot/brown-rot paradigm for wood decay fungi.</title>
        <authorList>
            <person name="Riley R."/>
            <person name="Salamov A.A."/>
            <person name="Brown D.W."/>
            <person name="Nagy L.G."/>
            <person name="Floudas D."/>
            <person name="Held B.W."/>
            <person name="Levasseur A."/>
            <person name="Lombard V."/>
            <person name="Morin E."/>
            <person name="Otillar R."/>
            <person name="Lindquist E.A."/>
            <person name="Sun H."/>
            <person name="LaButti K.M."/>
            <person name="Schmutz J."/>
            <person name="Jabbour D."/>
            <person name="Luo H."/>
            <person name="Baker S.E."/>
            <person name="Pisabarro A.G."/>
            <person name="Walton J.D."/>
            <person name="Blanchette R.A."/>
            <person name="Henrissat B."/>
            <person name="Martin F."/>
            <person name="Cullen D."/>
            <person name="Hibbett D.S."/>
            <person name="Grigoriev I.V."/>
        </authorList>
    </citation>
    <scope>NUCLEOTIDE SEQUENCE [LARGE SCALE GENOMIC DNA]</scope>
    <source>
        <strain evidence="2">CBS 339.88</strain>
    </source>
</reference>
<dbReference type="EMBL" id="KL142394">
    <property type="protein sequence ID" value="KDR71169.1"/>
    <property type="molecule type" value="Genomic_DNA"/>
</dbReference>
<organism evidence="1 2">
    <name type="scientific">Galerina marginata (strain CBS 339.88)</name>
    <dbReference type="NCBI Taxonomy" id="685588"/>
    <lineage>
        <taxon>Eukaryota</taxon>
        <taxon>Fungi</taxon>
        <taxon>Dikarya</taxon>
        <taxon>Basidiomycota</taxon>
        <taxon>Agaricomycotina</taxon>
        <taxon>Agaricomycetes</taxon>
        <taxon>Agaricomycetidae</taxon>
        <taxon>Agaricales</taxon>
        <taxon>Agaricineae</taxon>
        <taxon>Strophariaceae</taxon>
        <taxon>Galerina</taxon>
    </lineage>
</organism>
<protein>
    <submittedName>
        <fullName evidence="1">Uncharacterized protein</fullName>
    </submittedName>
</protein>
<name>A0A067STY7_GALM3</name>